<dbReference type="PANTHER" id="PTHR11066">
    <property type="entry name" value="ACYL-COA THIOESTERASE"/>
    <property type="match status" value="1"/>
</dbReference>
<dbReference type="Pfam" id="PF20789">
    <property type="entry name" value="4HBT_3C"/>
    <property type="match status" value="1"/>
</dbReference>
<keyword evidence="7" id="KW-1185">Reference proteome</keyword>
<proteinExistence type="inferred from homology"/>
<evidence type="ECO:0000313" key="6">
    <source>
        <dbReference type="EMBL" id="GGM97892.1"/>
    </source>
</evidence>
<dbReference type="Gene3D" id="2.40.160.210">
    <property type="entry name" value="Acyl-CoA thioesterase, double hotdog domain"/>
    <property type="match status" value="1"/>
</dbReference>
<dbReference type="InterPro" id="IPR049449">
    <property type="entry name" value="TesB_ACOT8-like_N"/>
</dbReference>
<feature type="region of interest" description="Disordered" evidence="3">
    <location>
        <begin position="117"/>
        <end position="136"/>
    </location>
</feature>
<dbReference type="GO" id="GO:0047617">
    <property type="term" value="F:fatty acyl-CoA hydrolase activity"/>
    <property type="evidence" value="ECO:0007669"/>
    <property type="project" value="InterPro"/>
</dbReference>
<dbReference type="PANTHER" id="PTHR11066:SF34">
    <property type="entry name" value="ACYL-COENZYME A THIOESTERASE 8"/>
    <property type="match status" value="1"/>
</dbReference>
<evidence type="ECO:0000256" key="2">
    <source>
        <dbReference type="ARBA" id="ARBA00022801"/>
    </source>
</evidence>
<dbReference type="CDD" id="cd03445">
    <property type="entry name" value="Thioesterase_II_repeat2"/>
    <property type="match status" value="1"/>
</dbReference>
<dbReference type="EMBL" id="BMML01000003">
    <property type="protein sequence ID" value="GGM97892.1"/>
    <property type="molecule type" value="Genomic_DNA"/>
</dbReference>
<feature type="domain" description="Acyl-CoA thioesterase-like N-terminal HotDog" evidence="4">
    <location>
        <begin position="26"/>
        <end position="106"/>
    </location>
</feature>
<dbReference type="InterPro" id="IPR042171">
    <property type="entry name" value="Acyl-CoA_hotdog"/>
</dbReference>
<comment type="caution">
    <text evidence="6">The sequence shown here is derived from an EMBL/GenBank/DDBJ whole genome shotgun (WGS) entry which is preliminary data.</text>
</comment>
<dbReference type="InterPro" id="IPR029069">
    <property type="entry name" value="HotDog_dom_sf"/>
</dbReference>
<evidence type="ECO:0000259" key="4">
    <source>
        <dbReference type="Pfam" id="PF13622"/>
    </source>
</evidence>
<evidence type="ECO:0000259" key="5">
    <source>
        <dbReference type="Pfam" id="PF20789"/>
    </source>
</evidence>
<dbReference type="InterPro" id="IPR049450">
    <property type="entry name" value="ACOT8-like_C"/>
</dbReference>
<dbReference type="AlphaFoldDB" id="A0A917X9P1"/>
<evidence type="ECO:0000256" key="3">
    <source>
        <dbReference type="SAM" id="MobiDB-lite"/>
    </source>
</evidence>
<dbReference type="GO" id="GO:0009062">
    <property type="term" value="P:fatty acid catabolic process"/>
    <property type="evidence" value="ECO:0007669"/>
    <property type="project" value="TreeGrafter"/>
</dbReference>
<name>A0A917X9P1_9ACTN</name>
<keyword evidence="2" id="KW-0378">Hydrolase</keyword>
<dbReference type="SUPFAM" id="SSF54637">
    <property type="entry name" value="Thioesterase/thiol ester dehydrase-isomerase"/>
    <property type="match status" value="2"/>
</dbReference>
<accession>A0A917X9P1</accession>
<dbReference type="Pfam" id="PF13622">
    <property type="entry name" value="4HBT_3"/>
    <property type="match status" value="1"/>
</dbReference>
<dbReference type="Proteomes" id="UP000653411">
    <property type="component" value="Unassembled WGS sequence"/>
</dbReference>
<organism evidence="6 7">
    <name type="scientific">Streptomyces fuscichromogenes</name>
    <dbReference type="NCBI Taxonomy" id="1324013"/>
    <lineage>
        <taxon>Bacteria</taxon>
        <taxon>Bacillati</taxon>
        <taxon>Actinomycetota</taxon>
        <taxon>Actinomycetes</taxon>
        <taxon>Kitasatosporales</taxon>
        <taxon>Streptomycetaceae</taxon>
        <taxon>Streptomyces</taxon>
    </lineage>
</organism>
<comment type="similarity">
    <text evidence="1">Belongs to the C/M/P thioester hydrolase family.</text>
</comment>
<evidence type="ECO:0000313" key="7">
    <source>
        <dbReference type="Proteomes" id="UP000653411"/>
    </source>
</evidence>
<evidence type="ECO:0000256" key="1">
    <source>
        <dbReference type="ARBA" id="ARBA00006538"/>
    </source>
</evidence>
<reference evidence="6" key="1">
    <citation type="journal article" date="2014" name="Int. J. Syst. Evol. Microbiol.">
        <title>Complete genome sequence of Corynebacterium casei LMG S-19264T (=DSM 44701T), isolated from a smear-ripened cheese.</title>
        <authorList>
            <consortium name="US DOE Joint Genome Institute (JGI-PGF)"/>
            <person name="Walter F."/>
            <person name="Albersmeier A."/>
            <person name="Kalinowski J."/>
            <person name="Ruckert C."/>
        </authorList>
    </citation>
    <scope>NUCLEOTIDE SEQUENCE</scope>
    <source>
        <strain evidence="6">CGMCC 4.7110</strain>
    </source>
</reference>
<gene>
    <name evidence="6" type="primary">tesB</name>
    <name evidence="6" type="ORF">GCM10011578_018500</name>
</gene>
<feature type="domain" description="Acyl-CoA thioesterase-like C-terminal" evidence="5">
    <location>
        <begin position="140"/>
        <end position="266"/>
    </location>
</feature>
<protein>
    <submittedName>
        <fullName evidence="6">Acyl-CoA thioesterase II</fullName>
    </submittedName>
</protein>
<dbReference type="CDD" id="cd03444">
    <property type="entry name" value="Thioesterase_II_repeat1"/>
    <property type="match status" value="1"/>
</dbReference>
<dbReference type="InterPro" id="IPR003703">
    <property type="entry name" value="Acyl_CoA_thio"/>
</dbReference>
<dbReference type="GO" id="GO:0006637">
    <property type="term" value="P:acyl-CoA metabolic process"/>
    <property type="evidence" value="ECO:0007669"/>
    <property type="project" value="InterPro"/>
</dbReference>
<reference evidence="6" key="2">
    <citation type="submission" date="2020-09" db="EMBL/GenBank/DDBJ databases">
        <authorList>
            <person name="Sun Q."/>
            <person name="Zhou Y."/>
        </authorList>
    </citation>
    <scope>NUCLEOTIDE SEQUENCE</scope>
    <source>
        <strain evidence="6">CGMCC 4.7110</strain>
    </source>
</reference>
<dbReference type="RefSeq" id="WP_189262099.1">
    <property type="nucleotide sequence ID" value="NZ_BMML01000003.1"/>
</dbReference>
<sequence>MPFTIEAFLDALDLKEVGTDRYTAGNIDTGHFVVFGGQLLAQSIAAARFAEQGKSVKTLHTVFARAGSPAEPMQISVERLHSGRSLASCTVTISQGEQVCTRSMVLLSADEPDFIRHGDRLTDAGPPAAASRRREDNGEWEVRIVDGADIDDPLAVGPARLGVWTRFPNAPDDPATAQALLAYATDGFLIGTAMRPHRGVGQSLAHRTISSGVLSHTITFHEPFSAADWLLLSHSSPYAGRGRSYGRADVFAEDGRLLASFVQDNMIRAMPKGATGL</sequence>